<accession>A0A8E2FB17</accession>
<dbReference type="AlphaFoldDB" id="A0A8E2FB17"/>
<keyword evidence="3" id="KW-1185">Reference proteome</keyword>
<keyword evidence="1" id="KW-0808">Transferase</keyword>
<dbReference type="PANTHER" id="PTHR31642">
    <property type="entry name" value="TRICHOTHECENE 3-O-ACETYLTRANSFERASE"/>
    <property type="match status" value="1"/>
</dbReference>
<evidence type="ECO:0000313" key="2">
    <source>
        <dbReference type="EMBL" id="OCL13701.1"/>
    </source>
</evidence>
<dbReference type="GO" id="GO:0044550">
    <property type="term" value="P:secondary metabolite biosynthetic process"/>
    <property type="evidence" value="ECO:0007669"/>
    <property type="project" value="TreeGrafter"/>
</dbReference>
<organism evidence="2 3">
    <name type="scientific">Glonium stellatum</name>
    <dbReference type="NCBI Taxonomy" id="574774"/>
    <lineage>
        <taxon>Eukaryota</taxon>
        <taxon>Fungi</taxon>
        <taxon>Dikarya</taxon>
        <taxon>Ascomycota</taxon>
        <taxon>Pezizomycotina</taxon>
        <taxon>Dothideomycetes</taxon>
        <taxon>Pleosporomycetidae</taxon>
        <taxon>Gloniales</taxon>
        <taxon>Gloniaceae</taxon>
        <taxon>Glonium</taxon>
    </lineage>
</organism>
<dbReference type="EMBL" id="KV748682">
    <property type="protein sequence ID" value="OCL13701.1"/>
    <property type="molecule type" value="Genomic_DNA"/>
</dbReference>
<dbReference type="GO" id="GO:0016747">
    <property type="term" value="F:acyltransferase activity, transferring groups other than amino-acyl groups"/>
    <property type="evidence" value="ECO:0007669"/>
    <property type="project" value="TreeGrafter"/>
</dbReference>
<dbReference type="Proteomes" id="UP000250140">
    <property type="component" value="Unassembled WGS sequence"/>
</dbReference>
<dbReference type="OrthoDB" id="1862401at2759"/>
<dbReference type="InterPro" id="IPR050317">
    <property type="entry name" value="Plant_Fungal_Acyltransferase"/>
</dbReference>
<dbReference type="PANTHER" id="PTHR31642:SF310">
    <property type="entry name" value="FATTY ALCOHOL:CAFFEOYL-COA ACYLTRANSFERASE"/>
    <property type="match status" value="1"/>
</dbReference>
<dbReference type="Gene3D" id="3.30.559.10">
    <property type="entry name" value="Chloramphenicol acetyltransferase-like domain"/>
    <property type="match status" value="2"/>
</dbReference>
<gene>
    <name evidence="2" type="ORF">AOQ84DRAFT_412899</name>
</gene>
<dbReference type="InterPro" id="IPR023213">
    <property type="entry name" value="CAT-like_dom_sf"/>
</dbReference>
<protein>
    <submittedName>
        <fullName evidence="2">Uncharacterized protein</fullName>
    </submittedName>
</protein>
<evidence type="ECO:0000256" key="1">
    <source>
        <dbReference type="ARBA" id="ARBA00022679"/>
    </source>
</evidence>
<dbReference type="Pfam" id="PF02458">
    <property type="entry name" value="Transferase"/>
    <property type="match status" value="1"/>
</dbReference>
<name>A0A8E2FB17_9PEZI</name>
<sequence>MSSKIVVLSVIDQTIVRAYIRNLLFFPFPHLDQAPIAAARLKKALVTTISCWPYLAGTVGPADEDNGKILLEYNDEIPDVETSGLFCAKILDDFLWTYSELKEAGVPPSRVPGDIFVPDALRERDGIDSPIAEGRQSLASVPIPVLAVQANFIQGGLVLSIYCHHSVVDGAGLTIFFEKFATNMRTESSLGSQADWHTDPTDPSASRQALSNLAIPINHQNPPTCPEISRGLAWKFPRSANRTRPPCTGRLFTIAHKRLRLLREELSNTSKDLTIFDVLAALIWTFVNRARASHLPEEGNTTIGIVVNTRHKLDPPLPPDYLGNAALYSMATLPLCHFVAEDIVTAKTLAPAAQAIRRAVSVVDDTWVRTRLAFFASLEDVRGLRPNINFSFGSDIMLTSWREFGADLDWSIPGTASRQPEFIRKPFSAEDGGNIIMPRRRLIRDGEEEAPYEVLMQLAKLDMDALMAEEGGLMSWAIRSVE</sequence>
<proteinExistence type="predicted"/>
<evidence type="ECO:0000313" key="3">
    <source>
        <dbReference type="Proteomes" id="UP000250140"/>
    </source>
</evidence>
<reference evidence="2 3" key="1">
    <citation type="journal article" date="2016" name="Nat. Commun.">
        <title>Ectomycorrhizal ecology is imprinted in the genome of the dominant symbiotic fungus Cenococcum geophilum.</title>
        <authorList>
            <consortium name="DOE Joint Genome Institute"/>
            <person name="Peter M."/>
            <person name="Kohler A."/>
            <person name="Ohm R.A."/>
            <person name="Kuo A."/>
            <person name="Krutzmann J."/>
            <person name="Morin E."/>
            <person name="Arend M."/>
            <person name="Barry K.W."/>
            <person name="Binder M."/>
            <person name="Choi C."/>
            <person name="Clum A."/>
            <person name="Copeland A."/>
            <person name="Grisel N."/>
            <person name="Haridas S."/>
            <person name="Kipfer T."/>
            <person name="LaButti K."/>
            <person name="Lindquist E."/>
            <person name="Lipzen A."/>
            <person name="Maire R."/>
            <person name="Meier B."/>
            <person name="Mihaltcheva S."/>
            <person name="Molinier V."/>
            <person name="Murat C."/>
            <person name="Poggeler S."/>
            <person name="Quandt C.A."/>
            <person name="Sperisen C."/>
            <person name="Tritt A."/>
            <person name="Tisserant E."/>
            <person name="Crous P.W."/>
            <person name="Henrissat B."/>
            <person name="Nehls U."/>
            <person name="Egli S."/>
            <person name="Spatafora J.W."/>
            <person name="Grigoriev I.V."/>
            <person name="Martin F.M."/>
        </authorList>
    </citation>
    <scope>NUCLEOTIDE SEQUENCE [LARGE SCALE GENOMIC DNA]</scope>
    <source>
        <strain evidence="2 3">CBS 207.34</strain>
    </source>
</reference>